<reference evidence="2 3" key="1">
    <citation type="submission" date="2016-06" db="EMBL/GenBank/DDBJ databases">
        <title>Evolution of pathogenesis and genome organization in the Tremellales.</title>
        <authorList>
            <person name="Cuomo C."/>
            <person name="Litvintseva A."/>
            <person name="Heitman J."/>
            <person name="Chen Y."/>
            <person name="Sun S."/>
            <person name="Springer D."/>
            <person name="Dromer F."/>
            <person name="Young S."/>
            <person name="Zeng Q."/>
            <person name="Chapman S."/>
            <person name="Gujja S."/>
            <person name="Saif S."/>
            <person name="Birren B."/>
        </authorList>
    </citation>
    <scope>NUCLEOTIDE SEQUENCE [LARGE SCALE GENOMIC DNA]</scope>
    <source>
        <strain evidence="2 3">CBS 6039</strain>
    </source>
</reference>
<evidence type="ECO:0000313" key="3">
    <source>
        <dbReference type="Proteomes" id="UP000094065"/>
    </source>
</evidence>
<dbReference type="AlphaFoldDB" id="A0A1E3HSQ6"/>
<organism evidence="2 3">
    <name type="scientific">Cryptococcus amylolentus CBS 6039</name>
    <dbReference type="NCBI Taxonomy" id="1295533"/>
    <lineage>
        <taxon>Eukaryota</taxon>
        <taxon>Fungi</taxon>
        <taxon>Dikarya</taxon>
        <taxon>Basidiomycota</taxon>
        <taxon>Agaricomycotina</taxon>
        <taxon>Tremellomycetes</taxon>
        <taxon>Tremellales</taxon>
        <taxon>Cryptococcaceae</taxon>
        <taxon>Cryptococcus</taxon>
    </lineage>
</organism>
<feature type="region of interest" description="Disordered" evidence="1">
    <location>
        <begin position="66"/>
        <end position="88"/>
    </location>
</feature>
<dbReference type="RefSeq" id="XP_018994235.1">
    <property type="nucleotide sequence ID" value="XM_019137209.1"/>
</dbReference>
<comment type="caution">
    <text evidence="2">The sequence shown here is derived from an EMBL/GenBank/DDBJ whole genome shotgun (WGS) entry which is preliminary data.</text>
</comment>
<evidence type="ECO:0000313" key="2">
    <source>
        <dbReference type="EMBL" id="ODN79388.1"/>
    </source>
</evidence>
<dbReference type="EMBL" id="AWGJ01000005">
    <property type="protein sequence ID" value="ODN79388.1"/>
    <property type="molecule type" value="Genomic_DNA"/>
</dbReference>
<evidence type="ECO:0000256" key="1">
    <source>
        <dbReference type="SAM" id="MobiDB-lite"/>
    </source>
</evidence>
<name>A0A1E3HSQ6_9TREE</name>
<dbReference type="STRING" id="1295533.A0A1E3HSQ6"/>
<sequence length="369" mass="40651">MHFLPGARQSCSLSSLDIGPIPIAGHRTAACMPDGHTPADDKAKLPAATSTSLVFVHAAVGGRVAKSTGRQGASHQQQSPASTMGASVSQYAERWLPAPSNSLPTAPPPQTLPASSPLSQPKGFMSYFIPSSEPTHKHRHPTIHDVQLIYAYIASRLPGELVGQVMDEAEIWPVCWRAQRAKMVCPSRVKGGINMMDGGLWETGQEAEVGEAALERGLRCRNGEAWYLVSSPIGCFGEQKEGQESETEEHERRRKAWVKKVVIETSSRDQGWSDHRQHYGTYKGSHSWFEISLLRNDLEVPGSRAEIQFNVHAGQFFKEHTNVLLRDHPTLRLAKDGDRVVLWAKALYPGWVNAVKEASITVYSAPFPY</sequence>
<gene>
    <name evidence="2" type="ORF">L202_03389</name>
</gene>
<dbReference type="GeneID" id="30154698"/>
<feature type="compositionally biased region" description="Polar residues" evidence="1">
    <location>
        <begin position="68"/>
        <end position="88"/>
    </location>
</feature>
<dbReference type="OrthoDB" id="66095at2759"/>
<dbReference type="Proteomes" id="UP000094065">
    <property type="component" value="Unassembled WGS sequence"/>
</dbReference>
<keyword evidence="3" id="KW-1185">Reference proteome</keyword>
<accession>A0A1E3HSQ6</accession>
<proteinExistence type="predicted"/>
<protein>
    <submittedName>
        <fullName evidence="2">Uncharacterized protein</fullName>
    </submittedName>
</protein>